<dbReference type="InterPro" id="IPR046532">
    <property type="entry name" value="DUF6597"/>
</dbReference>
<name>A0A402D2F3_9BACT</name>
<sequence length="253" mass="28299">MNIERYLPTDALRPFVKTMMIVESEDGMDSRVLPDTSLVLAFRLRGRLEQTEGQLPASSISGLRKSLRLIGYARDTAVLLVNFREGGAGAFFREPLHDLFGANIPLDCLISRSRVEEVEECLTALPTNRRKIALVERFLISEMKMRESDLLVLDAVRRIQAGGGSLRIRELASALHISQDPLEKRFRRAVGASPKQFSSIVRLRGVIEARPSGRGLSEAAHAAGYFDQSHFIKDFKTFTGQSPQVFFEGPPPW</sequence>
<dbReference type="GO" id="GO:0043565">
    <property type="term" value="F:sequence-specific DNA binding"/>
    <property type="evidence" value="ECO:0007669"/>
    <property type="project" value="InterPro"/>
</dbReference>
<dbReference type="SMART" id="SM00342">
    <property type="entry name" value="HTH_ARAC"/>
    <property type="match status" value="1"/>
</dbReference>
<keyword evidence="1" id="KW-0805">Transcription regulation</keyword>
<dbReference type="InterPro" id="IPR009057">
    <property type="entry name" value="Homeodomain-like_sf"/>
</dbReference>
<dbReference type="RefSeq" id="WP_119323725.1">
    <property type="nucleotide sequence ID" value="NZ_AP025739.1"/>
</dbReference>
<reference evidence="4 5" key="1">
    <citation type="journal article" date="2019" name="Int. J. Syst. Evol. Microbiol.">
        <title>Capsulimonas corticalis gen. nov., sp. nov., an aerobic capsulated bacterium, of a novel bacterial order, Capsulimonadales ord. nov., of the class Armatimonadia of the phylum Armatimonadetes.</title>
        <authorList>
            <person name="Li J."/>
            <person name="Kudo C."/>
            <person name="Tonouchi A."/>
        </authorList>
    </citation>
    <scope>NUCLEOTIDE SEQUENCE [LARGE SCALE GENOMIC DNA]</scope>
    <source>
        <strain evidence="4 5">AX-7</strain>
    </source>
</reference>
<keyword evidence="3" id="KW-0804">Transcription</keyword>
<proteinExistence type="predicted"/>
<dbReference type="Gene3D" id="1.10.10.60">
    <property type="entry name" value="Homeodomain-like"/>
    <property type="match status" value="1"/>
</dbReference>
<dbReference type="SUPFAM" id="SSF46689">
    <property type="entry name" value="Homeodomain-like"/>
    <property type="match status" value="1"/>
</dbReference>
<keyword evidence="2" id="KW-0238">DNA-binding</keyword>
<evidence type="ECO:0000256" key="1">
    <source>
        <dbReference type="ARBA" id="ARBA00023015"/>
    </source>
</evidence>
<evidence type="ECO:0000256" key="2">
    <source>
        <dbReference type="ARBA" id="ARBA00023125"/>
    </source>
</evidence>
<evidence type="ECO:0000313" key="4">
    <source>
        <dbReference type="EMBL" id="BDI29968.1"/>
    </source>
</evidence>
<dbReference type="Pfam" id="PF20240">
    <property type="entry name" value="DUF6597"/>
    <property type="match status" value="1"/>
</dbReference>
<dbReference type="PANTHER" id="PTHR46796:SF13">
    <property type="entry name" value="HTH-TYPE TRANSCRIPTIONAL ACTIVATOR RHAS"/>
    <property type="match status" value="1"/>
</dbReference>
<dbReference type="PANTHER" id="PTHR46796">
    <property type="entry name" value="HTH-TYPE TRANSCRIPTIONAL ACTIVATOR RHAS-RELATED"/>
    <property type="match status" value="1"/>
</dbReference>
<dbReference type="EMBL" id="AP025739">
    <property type="protein sequence ID" value="BDI29968.1"/>
    <property type="molecule type" value="Genomic_DNA"/>
</dbReference>
<protein>
    <submittedName>
        <fullName evidence="4">Uncharacterized protein</fullName>
    </submittedName>
</protein>
<dbReference type="Pfam" id="PF12833">
    <property type="entry name" value="HTH_18"/>
    <property type="match status" value="1"/>
</dbReference>
<dbReference type="KEGG" id="ccot:CCAX7_20190"/>
<evidence type="ECO:0000313" key="5">
    <source>
        <dbReference type="Proteomes" id="UP000287394"/>
    </source>
</evidence>
<organism evidence="4 5">
    <name type="scientific">Capsulimonas corticalis</name>
    <dbReference type="NCBI Taxonomy" id="2219043"/>
    <lineage>
        <taxon>Bacteria</taxon>
        <taxon>Bacillati</taxon>
        <taxon>Armatimonadota</taxon>
        <taxon>Armatimonadia</taxon>
        <taxon>Capsulimonadales</taxon>
        <taxon>Capsulimonadaceae</taxon>
        <taxon>Capsulimonas</taxon>
    </lineage>
</organism>
<dbReference type="PROSITE" id="PS01124">
    <property type="entry name" value="HTH_ARAC_FAMILY_2"/>
    <property type="match status" value="1"/>
</dbReference>
<dbReference type="InterPro" id="IPR018060">
    <property type="entry name" value="HTH_AraC"/>
</dbReference>
<accession>A0A402D2F3</accession>
<dbReference type="OrthoDB" id="635259at2"/>
<dbReference type="AlphaFoldDB" id="A0A402D2F3"/>
<dbReference type="Proteomes" id="UP000287394">
    <property type="component" value="Chromosome"/>
</dbReference>
<keyword evidence="5" id="KW-1185">Reference proteome</keyword>
<evidence type="ECO:0000256" key="3">
    <source>
        <dbReference type="ARBA" id="ARBA00023163"/>
    </source>
</evidence>
<dbReference type="GO" id="GO:0003700">
    <property type="term" value="F:DNA-binding transcription factor activity"/>
    <property type="evidence" value="ECO:0007669"/>
    <property type="project" value="InterPro"/>
</dbReference>
<dbReference type="InterPro" id="IPR050204">
    <property type="entry name" value="AraC_XylS_family_regulators"/>
</dbReference>
<gene>
    <name evidence="4" type="ORF">CCAX7_20190</name>
</gene>